<reference evidence="6 7" key="1">
    <citation type="submission" date="2008-08" db="EMBL/GenBank/DDBJ databases">
        <authorList>
            <person name="Madupu R."/>
            <person name="Durkin A.S."/>
            <person name="Torralba M."/>
            <person name="Methe B."/>
            <person name="Sutton G.G."/>
            <person name="Strausberg R.L."/>
            <person name="Nelson K.E."/>
        </authorList>
    </citation>
    <scope>NUCLEOTIDE SEQUENCE [LARGE SCALE GENOMIC DNA]</scope>
    <source>
        <strain evidence="6 7">RM3267</strain>
    </source>
</reference>
<evidence type="ECO:0000256" key="3">
    <source>
        <dbReference type="RuleBase" id="RU362073"/>
    </source>
</evidence>
<keyword evidence="6" id="KW-0969">Cilium</keyword>
<evidence type="ECO:0000313" key="7">
    <source>
        <dbReference type="Proteomes" id="UP000003082"/>
    </source>
</evidence>
<dbReference type="Gene3D" id="1.20.1330.10">
    <property type="entry name" value="f41 fragment of flagellin, N-terminal domain"/>
    <property type="match status" value="2"/>
</dbReference>
<dbReference type="InterPro" id="IPR046358">
    <property type="entry name" value="Flagellin_C"/>
</dbReference>
<keyword evidence="6" id="KW-0966">Cell projection</keyword>
<comment type="function">
    <text evidence="3">Flagellin is the subunit protein which polymerizes to form the filaments of bacterial flagella.</text>
</comment>
<dbReference type="InterPro" id="IPR001029">
    <property type="entry name" value="Flagellin_N"/>
</dbReference>
<protein>
    <recommendedName>
        <fullName evidence="3">Flagellin</fullName>
    </recommendedName>
</protein>
<feature type="domain" description="Flagellin C-terminal" evidence="5">
    <location>
        <begin position="693"/>
        <end position="775"/>
    </location>
</feature>
<dbReference type="Pfam" id="PF00700">
    <property type="entry name" value="Flagellin_C"/>
    <property type="match status" value="1"/>
</dbReference>
<dbReference type="InterPro" id="IPR001492">
    <property type="entry name" value="Flagellin"/>
</dbReference>
<dbReference type="SUPFAM" id="SSF64518">
    <property type="entry name" value="Phase 1 flagellin"/>
    <property type="match status" value="1"/>
</dbReference>
<dbReference type="EMBL" id="ACFU01000010">
    <property type="protein sequence ID" value="EEF14022.1"/>
    <property type="molecule type" value="Genomic_DNA"/>
</dbReference>
<accession>B9D1P0</accession>
<dbReference type="STRING" id="553218.CAMRE0001_2392"/>
<organism evidence="6 7">
    <name type="scientific">Campylobacter rectus RM3267</name>
    <dbReference type="NCBI Taxonomy" id="553218"/>
    <lineage>
        <taxon>Bacteria</taxon>
        <taxon>Pseudomonadati</taxon>
        <taxon>Campylobacterota</taxon>
        <taxon>Epsilonproteobacteria</taxon>
        <taxon>Campylobacterales</taxon>
        <taxon>Campylobacteraceae</taxon>
        <taxon>Campylobacter</taxon>
    </lineage>
</organism>
<evidence type="ECO:0000256" key="1">
    <source>
        <dbReference type="ARBA" id="ARBA00005709"/>
    </source>
</evidence>
<keyword evidence="7" id="KW-1185">Reference proteome</keyword>
<dbReference type="PANTHER" id="PTHR42792:SF1">
    <property type="entry name" value="FLAGELLAR HOOK-ASSOCIATED PROTEIN 3"/>
    <property type="match status" value="1"/>
</dbReference>
<dbReference type="Pfam" id="PF00669">
    <property type="entry name" value="Flagellin_N"/>
    <property type="match status" value="1"/>
</dbReference>
<evidence type="ECO:0000259" key="5">
    <source>
        <dbReference type="Pfam" id="PF00700"/>
    </source>
</evidence>
<comment type="subcellular location">
    <subcellularLocation>
        <location evidence="3">Secreted</location>
    </subcellularLocation>
    <subcellularLocation>
        <location evidence="3">Bacterial flagellum</location>
    </subcellularLocation>
</comment>
<evidence type="ECO:0000313" key="6">
    <source>
        <dbReference type="EMBL" id="EEF14022.1"/>
    </source>
</evidence>
<dbReference type="Proteomes" id="UP000003082">
    <property type="component" value="Unassembled WGS sequence"/>
</dbReference>
<name>B9D1P0_CAMRE</name>
<evidence type="ECO:0000256" key="2">
    <source>
        <dbReference type="ARBA" id="ARBA00023143"/>
    </source>
</evidence>
<proteinExistence type="inferred from homology"/>
<dbReference type="PANTHER" id="PTHR42792">
    <property type="entry name" value="FLAGELLIN"/>
    <property type="match status" value="1"/>
</dbReference>
<dbReference type="AlphaFoldDB" id="B9D1P0"/>
<keyword evidence="2 3" id="KW-0975">Bacterial flagellum</keyword>
<gene>
    <name evidence="6" type="ORF">CAMRE0001_2392</name>
</gene>
<dbReference type="GO" id="GO:0005576">
    <property type="term" value="C:extracellular region"/>
    <property type="evidence" value="ECO:0007669"/>
    <property type="project" value="UniProtKB-SubCell"/>
</dbReference>
<sequence length="775" mass="85225">MKFDDIASGTLFACKSLIKFKENAMRMTNQLMKFMNNYDYQTNMKALYKLNTQISSGLKIQNSFEDSSVYNDGMRLDYEVATLEQVQTATSKAQHFSKNTDKALSEFKQQLERFKTKLVQGANEIHSQTSREAIANDLQGIKNHLVNIANTSINGQFLFAGSAINTKPINGETNEYYGNAQSMKAVGGAQVNLTYNQNGHELFLGKDGDYAKKITSNTMLKAQNLDDKNKTVYIDSEHKMRDLIGFKYVKDEKTLSNQDFTGTGVKRFQDTTFFLQGKKPNGTSFTSKFKMTSDASINDLLEKIGTEYGNTPNNKVVDVTINNQGQINVKDLSKGNQVIDFHMIAATKKVANAGALTAANVNAASNAFNGVTNLTGGNPANSLEAMVRANPDDYEITEFVKSKYEDLGGAITNAYDYDKINFKQEGRHLLGTVSQVERGSGKFADDNTTLSQVVGADPNLPNSLYDGERDKYNINGQELKMQIKSKGGGDYKVDIKFGAGAPPTTSGNATIKITRPDGTTYETKVWDSFYNDTTNPPTTEGRDTKSKDMTFRQLNDIIGMVASDSVPAGAGGNTPADYMAYKQAIANSQGSVEAHMDHRGRIKVTDKQNAVTPMKVGIYDGKNVDKFDGDSTTMQGKGSLWSFSANNGVEIDSPSVDIFEDLDRMIEAVRSGQYRADSEGEHPRNSGIQGAIERIDHIADHVSKIHTKVGAQSAALTDTNTRASVMEVNVKTVKADITNADYGETYMNLMQKMMSYQAMLQSVAKINQLSLLNYM</sequence>
<keyword evidence="3" id="KW-0964">Secreted</keyword>
<dbReference type="GO" id="GO:0009288">
    <property type="term" value="C:bacterial-type flagellum"/>
    <property type="evidence" value="ECO:0007669"/>
    <property type="project" value="UniProtKB-SubCell"/>
</dbReference>
<dbReference type="GO" id="GO:0005198">
    <property type="term" value="F:structural molecule activity"/>
    <property type="evidence" value="ECO:0007669"/>
    <property type="project" value="UniProtKB-UniRule"/>
</dbReference>
<comment type="similarity">
    <text evidence="1 3">Belongs to the bacterial flagellin family.</text>
</comment>
<dbReference type="eggNOG" id="COG1344">
    <property type="taxonomic scope" value="Bacteria"/>
</dbReference>
<feature type="domain" description="Flagellin N-terminal" evidence="4">
    <location>
        <begin position="39"/>
        <end position="162"/>
    </location>
</feature>
<comment type="caution">
    <text evidence="6">The sequence shown here is derived from an EMBL/GenBank/DDBJ whole genome shotgun (WGS) entry which is preliminary data.</text>
</comment>
<keyword evidence="6" id="KW-0282">Flagellum</keyword>
<evidence type="ECO:0000259" key="4">
    <source>
        <dbReference type="Pfam" id="PF00669"/>
    </source>
</evidence>